<dbReference type="Pfam" id="PF20129">
    <property type="entry name" value="DUF6519"/>
    <property type="match status" value="2"/>
</dbReference>
<keyword evidence="2" id="KW-1185">Reference proteome</keyword>
<dbReference type="InterPro" id="IPR045392">
    <property type="entry name" value="DUF6519"/>
</dbReference>
<dbReference type="Proteomes" id="UP000192674">
    <property type="component" value="Unassembled WGS sequence"/>
</dbReference>
<organism evidence="1 2">
    <name type="scientific">Kibdelosporangium aridum</name>
    <dbReference type="NCBI Taxonomy" id="2030"/>
    <lineage>
        <taxon>Bacteria</taxon>
        <taxon>Bacillati</taxon>
        <taxon>Actinomycetota</taxon>
        <taxon>Actinomycetes</taxon>
        <taxon>Pseudonocardiales</taxon>
        <taxon>Pseudonocardiaceae</taxon>
        <taxon>Kibdelosporangium</taxon>
    </lineage>
</organism>
<dbReference type="RefSeq" id="WP_084424035.1">
    <property type="nucleotide sequence ID" value="NZ_FWXV01000001.1"/>
</dbReference>
<evidence type="ECO:0000313" key="2">
    <source>
        <dbReference type="Proteomes" id="UP000192674"/>
    </source>
</evidence>
<dbReference type="OrthoDB" id="134981at2"/>
<name>A0A1W1ZGZ5_KIBAR</name>
<gene>
    <name evidence="1" type="ORF">SAMN05661093_00063</name>
</gene>
<accession>A0A1W1ZGZ5</accession>
<reference evidence="1 2" key="1">
    <citation type="submission" date="2017-04" db="EMBL/GenBank/DDBJ databases">
        <authorList>
            <person name="Afonso C.L."/>
            <person name="Miller P.J."/>
            <person name="Scott M.A."/>
            <person name="Spackman E."/>
            <person name="Goraichik I."/>
            <person name="Dimitrov K.M."/>
            <person name="Suarez D.L."/>
            <person name="Swayne D.E."/>
        </authorList>
    </citation>
    <scope>NUCLEOTIDE SEQUENCE [LARGE SCALE GENOMIC DNA]</scope>
    <source>
        <strain evidence="1 2">DSM 43828</strain>
    </source>
</reference>
<protein>
    <submittedName>
        <fullName evidence="1">Uncharacterized protein</fullName>
    </submittedName>
</protein>
<evidence type="ECO:0000313" key="1">
    <source>
        <dbReference type="EMBL" id="SMC47749.1"/>
    </source>
</evidence>
<dbReference type="EMBL" id="FWXV01000001">
    <property type="protein sequence ID" value="SMC47749.1"/>
    <property type="molecule type" value="Genomic_DNA"/>
</dbReference>
<dbReference type="AlphaFoldDB" id="A0A1W1ZGZ5"/>
<sequence length="451" mass="49839">MKGDFTRQTFRADRYYSAVLLQQGRVQLDADANEQAAIQLALARRTAADLIGQHGGPGMGFEISYVPRTPRKSPASLNIRSGRYYVDGILIDSTRPAVGQSVGGPEPSPVSDSWTYWDQPSAYLDQEREADELPGEFPFLVYLVAWEDLVTTVEDPSIAEPALGALAPDTAARAKVIWQVLPLKIEGAESPQQAFDDWVAERTAVRSFLAARTEQPDKIEDDPCILSPDAAYRGPENQLYRVEIHEGGTAADSATFKWSRDNGSVTFPIVALDDTWVTLSSLGRDDKLALHAGDRVEVVDDAYIARGESAPLPRVEEIDIAGRRVRLSEEPQAGVGRRAAWHPLLRRWDQRESKAAGGTVKLAEGTWLDLEDGVQVWFKPGGTYRTGDYWLIPARTRTSDVDWPQDKDGKPLMAAPHGIQRHYAPLAWIRGANDIQSLRKTFQPLAKPVTG</sequence>
<proteinExistence type="predicted"/>